<feature type="region of interest" description="Disordered" evidence="1">
    <location>
        <begin position="1"/>
        <end position="32"/>
    </location>
</feature>
<dbReference type="CDD" id="cd08946">
    <property type="entry name" value="SDR_e"/>
    <property type="match status" value="1"/>
</dbReference>
<dbReference type="InterPro" id="IPR036291">
    <property type="entry name" value="NAD(P)-bd_dom_sf"/>
</dbReference>
<dbReference type="InterPro" id="IPR001509">
    <property type="entry name" value="Epimerase_deHydtase"/>
</dbReference>
<dbReference type="SUPFAM" id="SSF51735">
    <property type="entry name" value="NAD(P)-binding Rossmann-fold domains"/>
    <property type="match status" value="1"/>
</dbReference>
<dbReference type="InterPro" id="IPR050177">
    <property type="entry name" value="Lipid_A_modif_metabolic_enz"/>
</dbReference>
<sequence length="483" mass="52744">MGIEIETSSPLASDGPVVPRSSPNNGEGKKRPGWSLSKAALLLVCCASAFMSLHQGGYFKALESKVAEKTSNQTHRSTYTYAALSDSIARLGAISPFATEAQEIATADLQPQESDVIFITGAMHNIGQNLMKVILAKRQEEGKNRDAKPLKIVAVGNFKGRRRLNTAFLEALEKHDVTIESSRVDITNYDALEKLLASYNTDGMKIQGVVHLAAVSRVQDCQSNLDRCRTVNVQGTENILKSLVSLQGQHRLGISLEPKTKPWFLFASSREVYGELGPGAVATENVTALNPINPYGETKLQAEEVLQKWRQEHGLNVVVLRFTNVYGSCEDHLSRLVPTLVSNLVAGKELQMFGSATRTISMLHVDDAVEAIMLGMNYASTLGPSKEGHMEMFNVGGGPNHDALPLSEIVKVCQTSVAAVHQNCQACLKPAVVANREGTASKEPDHFRSNVELARKVLGFQVKHTFDQQSVQDYVQRCHPPQN</sequence>
<proteinExistence type="predicted"/>
<dbReference type="EMBL" id="HBHT01033392">
    <property type="protein sequence ID" value="CAD9985973.1"/>
    <property type="molecule type" value="Transcribed_RNA"/>
</dbReference>
<dbReference type="Gene3D" id="3.40.50.720">
    <property type="entry name" value="NAD(P)-binding Rossmann-like Domain"/>
    <property type="match status" value="1"/>
</dbReference>
<name>A0A7S2YNH9_9STRA</name>
<evidence type="ECO:0000313" key="3">
    <source>
        <dbReference type="EMBL" id="CAD9985973.1"/>
    </source>
</evidence>
<dbReference type="AlphaFoldDB" id="A0A7S2YNH9"/>
<protein>
    <recommendedName>
        <fullName evidence="2">NAD-dependent epimerase/dehydratase domain-containing protein</fullName>
    </recommendedName>
</protein>
<accession>A0A7S2YNH9</accession>
<dbReference type="Pfam" id="PF01370">
    <property type="entry name" value="Epimerase"/>
    <property type="match status" value="1"/>
</dbReference>
<feature type="domain" description="NAD-dependent epimerase/dehydratase" evidence="2">
    <location>
        <begin position="163"/>
        <end position="380"/>
    </location>
</feature>
<evidence type="ECO:0000259" key="2">
    <source>
        <dbReference type="Pfam" id="PF01370"/>
    </source>
</evidence>
<reference evidence="3" key="1">
    <citation type="submission" date="2021-01" db="EMBL/GenBank/DDBJ databases">
        <authorList>
            <person name="Corre E."/>
            <person name="Pelletier E."/>
            <person name="Niang G."/>
            <person name="Scheremetjew M."/>
            <person name="Finn R."/>
            <person name="Kale V."/>
            <person name="Holt S."/>
            <person name="Cochrane G."/>
            <person name="Meng A."/>
            <person name="Brown T."/>
            <person name="Cohen L."/>
        </authorList>
    </citation>
    <scope>NUCLEOTIDE SEQUENCE</scope>
    <source>
        <strain evidence="3">CCMP125</strain>
    </source>
</reference>
<dbReference type="PANTHER" id="PTHR43245">
    <property type="entry name" value="BIFUNCTIONAL POLYMYXIN RESISTANCE PROTEIN ARNA"/>
    <property type="match status" value="1"/>
</dbReference>
<evidence type="ECO:0000256" key="1">
    <source>
        <dbReference type="SAM" id="MobiDB-lite"/>
    </source>
</evidence>
<gene>
    <name evidence="3" type="ORF">APAL1065_LOCUS22466</name>
</gene>
<feature type="compositionally biased region" description="Polar residues" evidence="1">
    <location>
        <begin position="1"/>
        <end position="11"/>
    </location>
</feature>
<organism evidence="3">
    <name type="scientific">Entomoneis paludosa</name>
    <dbReference type="NCBI Taxonomy" id="265537"/>
    <lineage>
        <taxon>Eukaryota</taxon>
        <taxon>Sar</taxon>
        <taxon>Stramenopiles</taxon>
        <taxon>Ochrophyta</taxon>
        <taxon>Bacillariophyta</taxon>
        <taxon>Bacillariophyceae</taxon>
        <taxon>Bacillariophycidae</taxon>
        <taxon>Entomoneidaceae</taxon>
        <taxon>Entomoneis</taxon>
    </lineage>
</organism>